<organism evidence="1 2">
    <name type="scientific">Desulfuromonas versatilis</name>
    <dbReference type="NCBI Taxonomy" id="2802975"/>
    <lineage>
        <taxon>Bacteria</taxon>
        <taxon>Pseudomonadati</taxon>
        <taxon>Thermodesulfobacteriota</taxon>
        <taxon>Desulfuromonadia</taxon>
        <taxon>Desulfuromonadales</taxon>
        <taxon>Desulfuromonadaceae</taxon>
        <taxon>Desulfuromonas</taxon>
    </lineage>
</organism>
<name>A0ABM8HUG5_9BACT</name>
<reference evidence="1 2" key="2">
    <citation type="journal article" date="2021" name="Int. J. Syst. Evol. Microbiol.">
        <title>Isolation and Polyphasic Characterization of Desulfuromonas versatilis sp. Nov., an Electrogenic Bacteria Capable of Versatile Metabolism Isolated from a Graphene Oxide-Reducing Enrichment Culture.</title>
        <authorList>
            <person name="Xie L."/>
            <person name="Yoshida N."/>
            <person name="Ishii S."/>
            <person name="Meng L."/>
        </authorList>
    </citation>
    <scope>NUCLEOTIDE SEQUENCE [LARGE SCALE GENOMIC DNA]</scope>
    <source>
        <strain evidence="1 2">NIT-T3</strain>
    </source>
</reference>
<evidence type="ECO:0000313" key="2">
    <source>
        <dbReference type="Proteomes" id="UP001319827"/>
    </source>
</evidence>
<dbReference type="RefSeq" id="WP_221252149.1">
    <property type="nucleotide sequence ID" value="NZ_AP024355.1"/>
</dbReference>
<sequence>MGWFSLVLSAEQVAKGEMEGRRNEFAAAFKAAGAPRMMALFREAGPEGGLTLYLTPDCGSHAPSLVGGWNCAPCEKPAMAGLELVVGFNEITYYLY</sequence>
<reference evidence="1 2" key="1">
    <citation type="journal article" date="2016" name="C (Basel)">
        <title>Selective Growth of and Electricity Production by Marine Exoelectrogenic Bacteria in Self-Aggregated Hydrogel of Microbially Reduced Graphene Oxide.</title>
        <authorList>
            <person name="Yoshida N."/>
            <person name="Goto Y."/>
            <person name="Miyata Y."/>
        </authorList>
    </citation>
    <scope>NUCLEOTIDE SEQUENCE [LARGE SCALE GENOMIC DNA]</scope>
    <source>
        <strain evidence="1 2">NIT-T3</strain>
    </source>
</reference>
<protein>
    <submittedName>
        <fullName evidence="1">Uncharacterized protein</fullName>
    </submittedName>
</protein>
<accession>A0ABM8HUG5</accession>
<proteinExistence type="predicted"/>
<evidence type="ECO:0000313" key="1">
    <source>
        <dbReference type="EMBL" id="BCR04695.1"/>
    </source>
</evidence>
<dbReference type="EMBL" id="AP024355">
    <property type="protein sequence ID" value="BCR04695.1"/>
    <property type="molecule type" value="Genomic_DNA"/>
</dbReference>
<keyword evidence="2" id="KW-1185">Reference proteome</keyword>
<dbReference type="Proteomes" id="UP001319827">
    <property type="component" value="Chromosome"/>
</dbReference>
<gene>
    <name evidence="1" type="ORF">DESUT3_17640</name>
</gene>